<dbReference type="InterPro" id="IPR027417">
    <property type="entry name" value="P-loop_NTPase"/>
</dbReference>
<dbReference type="PANTHER" id="PTHR43394:SF1">
    <property type="entry name" value="ATP-BINDING CASSETTE SUB-FAMILY B MEMBER 10, MITOCHONDRIAL"/>
    <property type="match status" value="1"/>
</dbReference>
<organism evidence="11 12">
    <name type="scientific">Aureimonas populi</name>
    <dbReference type="NCBI Taxonomy" id="1701758"/>
    <lineage>
        <taxon>Bacteria</taxon>
        <taxon>Pseudomonadati</taxon>
        <taxon>Pseudomonadota</taxon>
        <taxon>Alphaproteobacteria</taxon>
        <taxon>Hyphomicrobiales</taxon>
        <taxon>Aurantimonadaceae</taxon>
        <taxon>Aureimonas</taxon>
    </lineage>
</organism>
<dbReference type="InterPro" id="IPR036640">
    <property type="entry name" value="ABC1_TM_sf"/>
</dbReference>
<comment type="similarity">
    <text evidence="2">Belongs to the ABC transporter superfamily.</text>
</comment>
<dbReference type="PROSITE" id="PS50893">
    <property type="entry name" value="ABC_TRANSPORTER_2"/>
    <property type="match status" value="1"/>
</dbReference>
<accession>A0ABW5CQ83</accession>
<dbReference type="PROSITE" id="PS50929">
    <property type="entry name" value="ABC_TM1F"/>
    <property type="match status" value="1"/>
</dbReference>
<dbReference type="EMBL" id="JBHUIJ010000013">
    <property type="protein sequence ID" value="MFD2237973.1"/>
    <property type="molecule type" value="Genomic_DNA"/>
</dbReference>
<feature type="transmembrane region" description="Helical" evidence="8">
    <location>
        <begin position="280"/>
        <end position="303"/>
    </location>
</feature>
<dbReference type="SMART" id="SM00382">
    <property type="entry name" value="AAA"/>
    <property type="match status" value="1"/>
</dbReference>
<dbReference type="Gene3D" id="1.20.1560.10">
    <property type="entry name" value="ABC transporter type 1, transmembrane domain"/>
    <property type="match status" value="1"/>
</dbReference>
<proteinExistence type="inferred from homology"/>
<keyword evidence="12" id="KW-1185">Reference proteome</keyword>
<dbReference type="PANTHER" id="PTHR43394">
    <property type="entry name" value="ATP-DEPENDENT PERMEASE MDL1, MITOCHONDRIAL"/>
    <property type="match status" value="1"/>
</dbReference>
<dbReference type="Pfam" id="PF00664">
    <property type="entry name" value="ABC_membrane"/>
    <property type="match status" value="1"/>
</dbReference>
<evidence type="ECO:0000256" key="5">
    <source>
        <dbReference type="ARBA" id="ARBA00022840"/>
    </source>
</evidence>
<keyword evidence="6 8" id="KW-1133">Transmembrane helix</keyword>
<dbReference type="Proteomes" id="UP001597371">
    <property type="component" value="Unassembled WGS sequence"/>
</dbReference>
<evidence type="ECO:0000256" key="4">
    <source>
        <dbReference type="ARBA" id="ARBA00022741"/>
    </source>
</evidence>
<keyword evidence="7 8" id="KW-0472">Membrane</keyword>
<dbReference type="InterPro" id="IPR003593">
    <property type="entry name" value="AAA+_ATPase"/>
</dbReference>
<gene>
    <name evidence="11" type="ORF">ACFSKQ_10940</name>
</gene>
<dbReference type="SUPFAM" id="SSF52540">
    <property type="entry name" value="P-loop containing nucleoside triphosphate hydrolases"/>
    <property type="match status" value="1"/>
</dbReference>
<evidence type="ECO:0000256" key="1">
    <source>
        <dbReference type="ARBA" id="ARBA00004651"/>
    </source>
</evidence>
<name>A0ABW5CQ83_9HYPH</name>
<evidence type="ECO:0000313" key="11">
    <source>
        <dbReference type="EMBL" id="MFD2237973.1"/>
    </source>
</evidence>
<evidence type="ECO:0000313" key="12">
    <source>
        <dbReference type="Proteomes" id="UP001597371"/>
    </source>
</evidence>
<feature type="transmembrane region" description="Helical" evidence="8">
    <location>
        <begin position="208"/>
        <end position="225"/>
    </location>
</feature>
<dbReference type="InterPro" id="IPR003439">
    <property type="entry name" value="ABC_transporter-like_ATP-bd"/>
</dbReference>
<dbReference type="RefSeq" id="WP_209739307.1">
    <property type="nucleotide sequence ID" value="NZ_CP072611.1"/>
</dbReference>
<dbReference type="NCBIfam" id="TIGR03375">
    <property type="entry name" value="type_I_sec_LssB"/>
    <property type="match status" value="1"/>
</dbReference>
<sequence length="739" mass="79561">MPGPELKPDRMPQPEGAPDTAAWIEALGHVARHFKVPFSPRGAERLAGALEAASEGEAVARLGRRHGLRVRPVPASPSALTSRRLPVILALHDGSVGVVTALGAGGEASVVFSGDDGLATTLPCDILLAETRLMVMARPERAAADERVDAYIAPYREHWFRRLALKDIRPYGHVLLASLVANTLALAGVLFSMQVYDRVVPARSLNTLHVLFIGVLIALFFDFVMRRARTRIIDILGKRTDMRISDLVFGHALRVKNGARPNSTGTFIAQLRDLEQVRELLTSTTVAAIADLPFFFLFLFIFWQIGGPLAAVPAAALVLLVVPGLAVQGRLRACANEAMRESSLRNAMLVEAVQGVEDIKSLQAEDHFQERWNHFNAVAGEAQLRLRAITNGLAAWSQCVQTGTFAVIVFFGAPLVMAGDMTTGALVASSILSSRMMAPMSQITQVLGRLQQAKVGLKSLDSIMQLPVDHPETETRVSAPLLGGNYRLRAAAFHYAESQRPALTVGDLAIAQGERIALLGKNGAGKSTLLMALAGLAEPASGEVLVDDLALNQIDPADLRRHVGLLAQGARLFHGTIRENVTMGALHASQPALLDALAMVGADEFIRRLPKGLDHPILEGGRGLSGGQQQALLLARLLIRDPSIVLLDEPTAAMDEASERHFLSRFQAWSEGRTVVIATHRMRVLDLVRRVLVVDGGRIVLDEPKEEALKRMRGVGKVMGAPAVKDARPALRAVAQGGA</sequence>
<evidence type="ECO:0000259" key="9">
    <source>
        <dbReference type="PROSITE" id="PS50893"/>
    </source>
</evidence>
<feature type="transmembrane region" description="Helical" evidence="8">
    <location>
        <begin position="171"/>
        <end position="196"/>
    </location>
</feature>
<dbReference type="InterPro" id="IPR011527">
    <property type="entry name" value="ABC1_TM_dom"/>
</dbReference>
<keyword evidence="5" id="KW-0067">ATP-binding</keyword>
<dbReference type="InterPro" id="IPR017750">
    <property type="entry name" value="ATPase_T1SS"/>
</dbReference>
<evidence type="ECO:0000256" key="7">
    <source>
        <dbReference type="ARBA" id="ARBA00023136"/>
    </source>
</evidence>
<reference evidence="12" key="1">
    <citation type="journal article" date="2019" name="Int. J. Syst. Evol. Microbiol.">
        <title>The Global Catalogue of Microorganisms (GCM) 10K type strain sequencing project: providing services to taxonomists for standard genome sequencing and annotation.</title>
        <authorList>
            <consortium name="The Broad Institute Genomics Platform"/>
            <consortium name="The Broad Institute Genome Sequencing Center for Infectious Disease"/>
            <person name="Wu L."/>
            <person name="Ma J."/>
        </authorList>
    </citation>
    <scope>NUCLEOTIDE SEQUENCE [LARGE SCALE GENOMIC DNA]</scope>
    <source>
        <strain evidence="12">ZS-35-S2</strain>
    </source>
</reference>
<comment type="caution">
    <text evidence="11">The sequence shown here is derived from an EMBL/GenBank/DDBJ whole genome shotgun (WGS) entry which is preliminary data.</text>
</comment>
<evidence type="ECO:0000256" key="8">
    <source>
        <dbReference type="SAM" id="Phobius"/>
    </source>
</evidence>
<dbReference type="PROSITE" id="PS00211">
    <property type="entry name" value="ABC_TRANSPORTER_1"/>
    <property type="match status" value="1"/>
</dbReference>
<feature type="domain" description="ABC transporter" evidence="9">
    <location>
        <begin position="488"/>
        <end position="721"/>
    </location>
</feature>
<evidence type="ECO:0000256" key="2">
    <source>
        <dbReference type="ARBA" id="ARBA00005417"/>
    </source>
</evidence>
<dbReference type="Gene3D" id="3.40.50.300">
    <property type="entry name" value="P-loop containing nucleotide triphosphate hydrolases"/>
    <property type="match status" value="1"/>
</dbReference>
<evidence type="ECO:0000259" key="10">
    <source>
        <dbReference type="PROSITE" id="PS50929"/>
    </source>
</evidence>
<feature type="transmembrane region" description="Helical" evidence="8">
    <location>
        <begin position="309"/>
        <end position="327"/>
    </location>
</feature>
<dbReference type="InterPro" id="IPR039421">
    <property type="entry name" value="Type_1_exporter"/>
</dbReference>
<protein>
    <submittedName>
        <fullName evidence="11">Type I secretion system permease/ATPase</fullName>
    </submittedName>
</protein>
<comment type="subcellular location">
    <subcellularLocation>
        <location evidence="1">Cell membrane</location>
        <topology evidence="1">Multi-pass membrane protein</topology>
    </subcellularLocation>
</comment>
<dbReference type="InterPro" id="IPR017871">
    <property type="entry name" value="ABC_transporter-like_CS"/>
</dbReference>
<feature type="domain" description="ABC transmembrane type-1" evidence="10">
    <location>
        <begin position="174"/>
        <end position="452"/>
    </location>
</feature>
<dbReference type="Gene3D" id="3.90.70.10">
    <property type="entry name" value="Cysteine proteinases"/>
    <property type="match status" value="1"/>
</dbReference>
<evidence type="ECO:0000256" key="3">
    <source>
        <dbReference type="ARBA" id="ARBA00022692"/>
    </source>
</evidence>
<keyword evidence="3 8" id="KW-0812">Transmembrane</keyword>
<evidence type="ECO:0000256" key="6">
    <source>
        <dbReference type="ARBA" id="ARBA00022989"/>
    </source>
</evidence>
<dbReference type="SUPFAM" id="SSF90123">
    <property type="entry name" value="ABC transporter transmembrane region"/>
    <property type="match status" value="1"/>
</dbReference>
<dbReference type="Pfam" id="PF00005">
    <property type="entry name" value="ABC_tran"/>
    <property type="match status" value="1"/>
</dbReference>
<keyword evidence="4" id="KW-0547">Nucleotide-binding</keyword>